<sequence length="157" mass="16393">MASGSQHYPAVVESELPLGSVVTASGRVSAVHRAGEEFPELPFTDMEMVRLDNALTDATRSTKVRFNVYLGDLGNNPAAGADELFPTTPEFERSALIAVSPNQRVVEIRSGKAVAARVNDRVAQLGVTAAVASFGAGDLIDGIVAAVRVMSAAIKAP</sequence>
<accession>A0A934U6C9</accession>
<gene>
    <name evidence="1" type="ORF">JGU71_26135</name>
</gene>
<dbReference type="AlphaFoldDB" id="A0A934U6C9"/>
<dbReference type="EMBL" id="JAEMNV010000011">
    <property type="protein sequence ID" value="MBJ8342376.1"/>
    <property type="molecule type" value="Genomic_DNA"/>
</dbReference>
<dbReference type="Gene3D" id="3.10.310.50">
    <property type="match status" value="1"/>
</dbReference>
<dbReference type="InterPro" id="IPR033437">
    <property type="entry name" value="DUF5130"/>
</dbReference>
<name>A0A934U6C9_9NOCA</name>
<evidence type="ECO:0000313" key="1">
    <source>
        <dbReference type="EMBL" id="MBJ8342376.1"/>
    </source>
</evidence>
<evidence type="ECO:0000313" key="2">
    <source>
        <dbReference type="Proteomes" id="UP000655868"/>
    </source>
</evidence>
<organism evidence="1 2">
    <name type="scientific">Antrihabitans stalagmiti</name>
    <dbReference type="NCBI Taxonomy" id="2799499"/>
    <lineage>
        <taxon>Bacteria</taxon>
        <taxon>Bacillati</taxon>
        <taxon>Actinomycetota</taxon>
        <taxon>Actinomycetes</taxon>
        <taxon>Mycobacteriales</taxon>
        <taxon>Nocardiaceae</taxon>
        <taxon>Antrihabitans</taxon>
    </lineage>
</organism>
<dbReference type="Pfam" id="PF17174">
    <property type="entry name" value="DUF5130"/>
    <property type="match status" value="1"/>
</dbReference>
<comment type="caution">
    <text evidence="1">The sequence shown here is derived from an EMBL/GenBank/DDBJ whole genome shotgun (WGS) entry which is preliminary data.</text>
</comment>
<proteinExistence type="predicted"/>
<keyword evidence="2" id="KW-1185">Reference proteome</keyword>
<reference evidence="1" key="1">
    <citation type="submission" date="2020-12" db="EMBL/GenBank/DDBJ databases">
        <title>Antrihabitans popcorni sp. nov. and Antrihabitans auranticaus sp. nov., isolated from a larva cave.</title>
        <authorList>
            <person name="Lee S.D."/>
            <person name="Kim I.S."/>
        </authorList>
    </citation>
    <scope>NUCLEOTIDE SEQUENCE</scope>
    <source>
        <strain evidence="1">YC3-6</strain>
    </source>
</reference>
<dbReference type="RefSeq" id="WP_199707822.1">
    <property type="nucleotide sequence ID" value="NZ_JAEMNV010000011.1"/>
</dbReference>
<protein>
    <submittedName>
        <fullName evidence="1">DUF5130 domain-containing protein</fullName>
    </submittedName>
</protein>
<dbReference type="Proteomes" id="UP000655868">
    <property type="component" value="Unassembled WGS sequence"/>
</dbReference>